<dbReference type="EMBL" id="BQNB010015006">
    <property type="protein sequence ID" value="GJT34918.1"/>
    <property type="molecule type" value="Genomic_DNA"/>
</dbReference>
<reference evidence="1" key="1">
    <citation type="journal article" date="2022" name="Int. J. Mol. Sci.">
        <title>Draft Genome of Tanacetum Coccineum: Genomic Comparison of Closely Related Tanacetum-Family Plants.</title>
        <authorList>
            <person name="Yamashiro T."/>
            <person name="Shiraishi A."/>
            <person name="Nakayama K."/>
            <person name="Satake H."/>
        </authorList>
    </citation>
    <scope>NUCLEOTIDE SEQUENCE</scope>
</reference>
<accession>A0ABQ5D9D7</accession>
<comment type="caution">
    <text evidence="1">The sequence shown here is derived from an EMBL/GenBank/DDBJ whole genome shotgun (WGS) entry which is preliminary data.</text>
</comment>
<keyword evidence="2" id="KW-1185">Reference proteome</keyword>
<evidence type="ECO:0000313" key="1">
    <source>
        <dbReference type="EMBL" id="GJT34918.1"/>
    </source>
</evidence>
<name>A0ABQ5D9D7_9ASTR</name>
<sequence>MTIRSEKERLEVRRNFRSRMTIRSETTTRREKKCLGVRRIVYEFETRRMRDVRTKNADDVIFRRNLFAGDVSFWTLFRRKWWRILEQSHDEVYGCLKGGSGNSGGKRLAISMVEEAWLSEKEDV</sequence>
<gene>
    <name evidence="1" type="ORF">Tco_0925337</name>
</gene>
<evidence type="ECO:0000313" key="2">
    <source>
        <dbReference type="Proteomes" id="UP001151760"/>
    </source>
</evidence>
<dbReference type="Proteomes" id="UP001151760">
    <property type="component" value="Unassembled WGS sequence"/>
</dbReference>
<proteinExistence type="predicted"/>
<organism evidence="1 2">
    <name type="scientific">Tanacetum coccineum</name>
    <dbReference type="NCBI Taxonomy" id="301880"/>
    <lineage>
        <taxon>Eukaryota</taxon>
        <taxon>Viridiplantae</taxon>
        <taxon>Streptophyta</taxon>
        <taxon>Embryophyta</taxon>
        <taxon>Tracheophyta</taxon>
        <taxon>Spermatophyta</taxon>
        <taxon>Magnoliopsida</taxon>
        <taxon>eudicotyledons</taxon>
        <taxon>Gunneridae</taxon>
        <taxon>Pentapetalae</taxon>
        <taxon>asterids</taxon>
        <taxon>campanulids</taxon>
        <taxon>Asterales</taxon>
        <taxon>Asteraceae</taxon>
        <taxon>Asteroideae</taxon>
        <taxon>Anthemideae</taxon>
        <taxon>Anthemidinae</taxon>
        <taxon>Tanacetum</taxon>
    </lineage>
</organism>
<reference evidence="1" key="2">
    <citation type="submission" date="2022-01" db="EMBL/GenBank/DDBJ databases">
        <authorList>
            <person name="Yamashiro T."/>
            <person name="Shiraishi A."/>
            <person name="Satake H."/>
            <person name="Nakayama K."/>
        </authorList>
    </citation>
    <scope>NUCLEOTIDE SEQUENCE</scope>
</reference>
<protein>
    <submittedName>
        <fullName evidence="1">Uncharacterized protein</fullName>
    </submittedName>
</protein>